<dbReference type="EMBL" id="SACO01000005">
    <property type="protein sequence ID" value="RVU05500.1"/>
    <property type="molecule type" value="Genomic_DNA"/>
</dbReference>
<accession>A0A437N6F9</accession>
<dbReference type="PROSITE" id="PS50830">
    <property type="entry name" value="TNASE_3"/>
    <property type="match status" value="1"/>
</dbReference>
<evidence type="ECO:0000259" key="1">
    <source>
        <dbReference type="PROSITE" id="PS50830"/>
    </source>
</evidence>
<feature type="domain" description="TNase-like" evidence="1">
    <location>
        <begin position="64"/>
        <end position="152"/>
    </location>
</feature>
<dbReference type="Gene3D" id="2.40.50.90">
    <property type="match status" value="1"/>
</dbReference>
<comment type="caution">
    <text evidence="2">The sequence shown here is derived from an EMBL/GenBank/DDBJ whole genome shotgun (WGS) entry which is preliminary data.</text>
</comment>
<protein>
    <submittedName>
        <fullName evidence="2">Thermonuclease family protein</fullName>
    </submittedName>
</protein>
<proteinExistence type="predicted"/>
<dbReference type="Proteomes" id="UP000282837">
    <property type="component" value="Unassembled WGS sequence"/>
</dbReference>
<reference evidence="2 3" key="1">
    <citation type="submission" date="2019-01" db="EMBL/GenBank/DDBJ databases">
        <authorList>
            <person name="Chen W.-M."/>
        </authorList>
    </citation>
    <scope>NUCLEOTIDE SEQUENCE [LARGE SCALE GENOMIC DNA]</scope>
    <source>
        <strain evidence="2 3">FSY-9</strain>
    </source>
</reference>
<dbReference type="InterPro" id="IPR016071">
    <property type="entry name" value="Staphylococal_nuclease_OB-fold"/>
</dbReference>
<dbReference type="SUPFAM" id="SSF50199">
    <property type="entry name" value="Staphylococcal nuclease"/>
    <property type="match status" value="1"/>
</dbReference>
<dbReference type="SMART" id="SM00318">
    <property type="entry name" value="SNc"/>
    <property type="match status" value="1"/>
</dbReference>
<dbReference type="AlphaFoldDB" id="A0A437N6F9"/>
<dbReference type="InterPro" id="IPR035437">
    <property type="entry name" value="SNase_OB-fold_sf"/>
</dbReference>
<evidence type="ECO:0000313" key="2">
    <source>
        <dbReference type="EMBL" id="RVU05500.1"/>
    </source>
</evidence>
<dbReference type="Pfam" id="PF00565">
    <property type="entry name" value="SNase"/>
    <property type="match status" value="1"/>
</dbReference>
<sequence>MGALALGVAAVAALVTGSTHWKQWFGSGQQPLGQGPTAVLQPNAQDRESGLFTICKGTHRETCVVDGDTIWYQGTKIRIADINAPEISHPQCDSEEALGDQARDRLLALLNAGPFTIASTESRDTDRYGRALRSLTRGGHSLGEALVQEGLAERWTGHRRNWCN</sequence>
<gene>
    <name evidence="2" type="ORF">EOE18_09070</name>
</gene>
<name>A0A437N6F9_9SPHN</name>
<keyword evidence="3" id="KW-1185">Reference proteome</keyword>
<organism evidence="2 3">
    <name type="scientific">Novosphingobium umbonatum</name>
    <dbReference type="NCBI Taxonomy" id="1908524"/>
    <lineage>
        <taxon>Bacteria</taxon>
        <taxon>Pseudomonadati</taxon>
        <taxon>Pseudomonadota</taxon>
        <taxon>Alphaproteobacteria</taxon>
        <taxon>Sphingomonadales</taxon>
        <taxon>Sphingomonadaceae</taxon>
        <taxon>Novosphingobium</taxon>
    </lineage>
</organism>
<evidence type="ECO:0000313" key="3">
    <source>
        <dbReference type="Proteomes" id="UP000282837"/>
    </source>
</evidence>
<dbReference type="OrthoDB" id="7469880at2"/>